<dbReference type="OrthoDB" id="5509251at2"/>
<organism evidence="2 3">
    <name type="scientific">Pseudomyxococcus hansupus</name>
    <dbReference type="NCBI Taxonomy" id="1297742"/>
    <lineage>
        <taxon>Bacteria</taxon>
        <taxon>Pseudomonadati</taxon>
        <taxon>Myxococcota</taxon>
        <taxon>Myxococcia</taxon>
        <taxon>Myxococcales</taxon>
        <taxon>Cystobacterineae</taxon>
        <taxon>Myxococcaceae</taxon>
        <taxon>Pseudomyxococcus</taxon>
    </lineage>
</organism>
<dbReference type="AlphaFoldDB" id="A0A0H4XP70"/>
<dbReference type="EMBL" id="CP012109">
    <property type="protein sequence ID" value="AKQ70167.1"/>
    <property type="molecule type" value="Genomic_DNA"/>
</dbReference>
<sequence length="188" mass="20978">MPMRYFQLPDDMYLPHRWELGSLIGPDAQDVQPSLLRSGTPLEMQGRLKVSIETPGRPLDFTHAAYSIPIVHVRVASLLSEVAPDDVQFLRVDVPSQPDAYLVLNALHLIRCIDDERSTEVRYWEPEDGMPEKVGTYFSVAGLRIDPTKVGGARIFRTWGWTGALIVSEDLKAALEQSGATGMKFTPV</sequence>
<feature type="domain" description="Immunity MXAN-0049 protein" evidence="1">
    <location>
        <begin position="49"/>
        <end position="188"/>
    </location>
</feature>
<dbReference type="InterPro" id="IPR012433">
    <property type="entry name" value="Imm11"/>
</dbReference>
<dbReference type="RefSeq" id="WP_002638208.1">
    <property type="nucleotide sequence ID" value="NZ_CP012109.1"/>
</dbReference>
<evidence type="ECO:0000313" key="3">
    <source>
        <dbReference type="Proteomes" id="UP000009026"/>
    </source>
</evidence>
<dbReference type="KEGG" id="mym:A176_007079"/>
<dbReference type="Proteomes" id="UP000009026">
    <property type="component" value="Chromosome"/>
</dbReference>
<name>A0A0H4XP70_9BACT</name>
<evidence type="ECO:0000313" key="2">
    <source>
        <dbReference type="EMBL" id="AKQ70167.1"/>
    </source>
</evidence>
<reference evidence="2 3" key="1">
    <citation type="journal article" date="2016" name="PLoS ONE">
        <title>Complete Genome Sequence and Comparative Genomics of a Novel Myxobacterium Myxococcus hansupus.</title>
        <authorList>
            <person name="Sharma G."/>
            <person name="Narwani T."/>
            <person name="Subramanian S."/>
        </authorList>
    </citation>
    <scope>NUCLEOTIDE SEQUENCE [LARGE SCALE GENOMIC DNA]</scope>
    <source>
        <strain evidence="3">mixupus</strain>
    </source>
</reference>
<protein>
    <recommendedName>
        <fullName evidence="1">Immunity MXAN-0049 protein domain-containing protein</fullName>
    </recommendedName>
</protein>
<gene>
    <name evidence="2" type="ORF">A176_007079</name>
</gene>
<dbReference type="Pfam" id="PF07791">
    <property type="entry name" value="Imm11"/>
    <property type="match status" value="1"/>
</dbReference>
<keyword evidence="3" id="KW-1185">Reference proteome</keyword>
<evidence type="ECO:0000259" key="1">
    <source>
        <dbReference type="Pfam" id="PF07791"/>
    </source>
</evidence>
<proteinExistence type="predicted"/>
<dbReference type="eggNOG" id="ENOG5033CR9">
    <property type="taxonomic scope" value="Bacteria"/>
</dbReference>
<dbReference type="PATRIC" id="fig|1297742.4.peg.7191"/>
<accession>A0A0H4XP70</accession>